<proteinExistence type="predicted"/>
<reference evidence="1" key="1">
    <citation type="submission" date="2024-05" db="EMBL/GenBank/DDBJ databases">
        <authorList>
            <person name="Cai S.Y."/>
            <person name="Jin L.M."/>
            <person name="Li H.R."/>
        </authorList>
    </citation>
    <scope>NUCLEOTIDE SEQUENCE</scope>
    <source>
        <strain evidence="1">A5-74</strain>
    </source>
</reference>
<dbReference type="AlphaFoldDB" id="A0AAU8DTB8"/>
<evidence type="ECO:0008006" key="2">
    <source>
        <dbReference type="Google" id="ProtNLM"/>
    </source>
</evidence>
<name>A0AAU8DTB8_9ACTN</name>
<dbReference type="EMBL" id="CP159218">
    <property type="protein sequence ID" value="XCG64439.1"/>
    <property type="molecule type" value="Genomic_DNA"/>
</dbReference>
<gene>
    <name evidence="1" type="ORF">ABLG96_03610</name>
</gene>
<dbReference type="Gene3D" id="3.30.70.2330">
    <property type="match status" value="1"/>
</dbReference>
<accession>A0AAU8DTB8</accession>
<sequence length="271" mass="29879">MASALLADLRPPIRASHLSSDLLVLWQHPESREIAPIGRLTHHGSDFAFSYTQAAAQIQGFRVLPGLPDLRRSYRSAEIPLVFGQRVLARSRPDYASYIRSLGLDPEDATPWEQIVSSGGHREGDTLQFLVVPEVRGGNARVTFLANGVRHIPDGELRFDGRSERVSRDRQERELVALHESDTLRVVPEDENAHDANACLIVAGATPVAWVPRFLAPSFRGLLEGGDVSVRVERVGAREGSPHLRLTLELDHPAPEGFAFDRDGLWAPLSA</sequence>
<evidence type="ECO:0000313" key="1">
    <source>
        <dbReference type="EMBL" id="XCG64439.1"/>
    </source>
</evidence>
<organism evidence="1">
    <name type="scientific">Nakamurella sp. A5-74</name>
    <dbReference type="NCBI Taxonomy" id="3158264"/>
    <lineage>
        <taxon>Bacteria</taxon>
        <taxon>Bacillati</taxon>
        <taxon>Actinomycetota</taxon>
        <taxon>Actinomycetes</taxon>
        <taxon>Nakamurellales</taxon>
        <taxon>Nakamurellaceae</taxon>
        <taxon>Nakamurella</taxon>
    </lineage>
</organism>
<protein>
    <recommendedName>
        <fullName evidence="2">HIRAN domain-containing protein</fullName>
    </recommendedName>
</protein>
<dbReference type="RefSeq" id="WP_353650052.1">
    <property type="nucleotide sequence ID" value="NZ_CP159218.1"/>
</dbReference>